<accession>A0A919YJ75</accession>
<reference evidence="1 2" key="1">
    <citation type="submission" date="2021-03" db="EMBL/GenBank/DDBJ databases">
        <title>Antimicrobial resistance genes in bacteria isolated from Japanese honey, and their potential for conferring macrolide and lincosamide resistance in the American foulbrood pathogen Paenibacillus larvae.</title>
        <authorList>
            <person name="Okamoto M."/>
            <person name="Kumagai M."/>
            <person name="Kanamori H."/>
            <person name="Takamatsu D."/>
        </authorList>
    </citation>
    <scope>NUCLEOTIDE SEQUENCE [LARGE SCALE GENOMIC DNA]</scope>
    <source>
        <strain evidence="1 2">J34TS1</strain>
    </source>
</reference>
<evidence type="ECO:0000313" key="2">
    <source>
        <dbReference type="Proteomes" id="UP000682811"/>
    </source>
</evidence>
<dbReference type="AlphaFoldDB" id="A0A919YJ75"/>
<keyword evidence="2" id="KW-1185">Reference proteome</keyword>
<organism evidence="1 2">
    <name type="scientific">Paenibacillus azoreducens</name>
    <dbReference type="NCBI Taxonomy" id="116718"/>
    <lineage>
        <taxon>Bacteria</taxon>
        <taxon>Bacillati</taxon>
        <taxon>Bacillota</taxon>
        <taxon>Bacilli</taxon>
        <taxon>Bacillales</taxon>
        <taxon>Paenibacillaceae</taxon>
        <taxon>Paenibacillus</taxon>
    </lineage>
</organism>
<proteinExistence type="predicted"/>
<name>A0A919YJ75_9BACL</name>
<gene>
    <name evidence="1" type="ORF">J34TS1_40620</name>
</gene>
<dbReference type="Proteomes" id="UP000682811">
    <property type="component" value="Unassembled WGS sequence"/>
</dbReference>
<comment type="caution">
    <text evidence="1">The sequence shown here is derived from an EMBL/GenBank/DDBJ whole genome shotgun (WGS) entry which is preliminary data.</text>
</comment>
<sequence length="55" mass="6444">MNEFSFLYILTAIKEHFAKIQGATFNQQYIERNGLVRLYIVPGSGWDRILQNPEI</sequence>
<dbReference type="EMBL" id="BORT01000020">
    <property type="protein sequence ID" value="GIO49297.1"/>
    <property type="molecule type" value="Genomic_DNA"/>
</dbReference>
<evidence type="ECO:0000313" key="1">
    <source>
        <dbReference type="EMBL" id="GIO49297.1"/>
    </source>
</evidence>
<protein>
    <submittedName>
        <fullName evidence="1">Uncharacterized protein</fullName>
    </submittedName>
</protein>